<evidence type="ECO:0000313" key="3">
    <source>
        <dbReference type="EMBL" id="GFT44210.1"/>
    </source>
</evidence>
<dbReference type="PROSITE" id="PS50097">
    <property type="entry name" value="BTB"/>
    <property type="match status" value="1"/>
</dbReference>
<proteinExistence type="predicted"/>
<evidence type="ECO:0000259" key="1">
    <source>
        <dbReference type="PROSITE" id="PS50097"/>
    </source>
</evidence>
<dbReference type="CDD" id="cd18186">
    <property type="entry name" value="BTB_POZ_ZBTB_KLHL-like"/>
    <property type="match status" value="1"/>
</dbReference>
<dbReference type="Pfam" id="PF00651">
    <property type="entry name" value="BTB"/>
    <property type="match status" value="1"/>
</dbReference>
<dbReference type="CDD" id="cd00121">
    <property type="entry name" value="MATH"/>
    <property type="match status" value="1"/>
</dbReference>
<evidence type="ECO:0000259" key="2">
    <source>
        <dbReference type="PROSITE" id="PS50144"/>
    </source>
</evidence>
<dbReference type="InterPro" id="IPR000210">
    <property type="entry name" value="BTB/POZ_dom"/>
</dbReference>
<gene>
    <name evidence="3" type="primary">spop-a</name>
    <name evidence="3" type="ORF">NPIL_54821</name>
</gene>
<dbReference type="InterPro" id="IPR002083">
    <property type="entry name" value="MATH/TRAF_dom"/>
</dbReference>
<dbReference type="InterPro" id="IPR008974">
    <property type="entry name" value="TRAF-like"/>
</dbReference>
<dbReference type="Proteomes" id="UP000887013">
    <property type="component" value="Unassembled WGS sequence"/>
</dbReference>
<sequence>MERTKWNLWLYPAGASDDEYISLFLHRLEDSKGSCVIKIEFEFSLLAENESPLKSTSVFNSSFGKGIIWGLHEFEKREIFQLHKVRYLPKDTLTVCCKIWSSTGIMKQDGRCVARTRIGIERRSFTWTVKQFSSRGSKVKNIYSLRSTAEDELIMSLNLFPREIIRLDLSASNSNLICHFQMSIVNAFGDTEQIIEREYRFRDCLLKSLEFPFHLTKKRLISKKDFYLPNDELILKCECAFSTKNAASEIESTSYGYISSLMENVSATAVEDENKKSEETNSSRKTLKYLYTEQLFCDTKLKTRTQTFPAHKCILGVRSPVFRAMFTNDMREKVSECISIEDLEDDTVQRMLLYMYTDELEGLQWESARGLYAAADKYEILPLKKKCSSFLKTNLCPLNACEVLILADMHSDDDLKTTVQDFILRRHKDVFYSNNWKLMMDAYPKLAAQIMYLKFNE</sequence>
<dbReference type="OrthoDB" id="6359816at2759"/>
<dbReference type="AlphaFoldDB" id="A0A8X6P041"/>
<evidence type="ECO:0000313" key="4">
    <source>
        <dbReference type="Proteomes" id="UP000887013"/>
    </source>
</evidence>
<keyword evidence="4" id="KW-1185">Reference proteome</keyword>
<feature type="domain" description="MATH" evidence="2">
    <location>
        <begin position="1"/>
        <end position="99"/>
    </location>
</feature>
<dbReference type="Pfam" id="PF22486">
    <property type="entry name" value="MATH_2"/>
    <property type="match status" value="1"/>
</dbReference>
<comment type="caution">
    <text evidence="3">The sequence shown here is derived from an EMBL/GenBank/DDBJ whole genome shotgun (WGS) entry which is preliminary data.</text>
</comment>
<name>A0A8X6P041_NEPPI</name>
<accession>A0A8X6P041</accession>
<feature type="domain" description="BTB" evidence="1">
    <location>
        <begin position="297"/>
        <end position="364"/>
    </location>
</feature>
<dbReference type="PANTHER" id="PTHR24413">
    <property type="entry name" value="SPECKLE-TYPE POZ PROTEIN"/>
    <property type="match status" value="1"/>
</dbReference>
<dbReference type="InterPro" id="IPR011333">
    <property type="entry name" value="SKP1/BTB/POZ_sf"/>
</dbReference>
<reference evidence="3" key="1">
    <citation type="submission" date="2020-08" db="EMBL/GenBank/DDBJ databases">
        <title>Multicomponent nature underlies the extraordinary mechanical properties of spider dragline silk.</title>
        <authorList>
            <person name="Kono N."/>
            <person name="Nakamura H."/>
            <person name="Mori M."/>
            <person name="Yoshida Y."/>
            <person name="Ohtoshi R."/>
            <person name="Malay A.D."/>
            <person name="Moran D.A.P."/>
            <person name="Tomita M."/>
            <person name="Numata K."/>
            <person name="Arakawa K."/>
        </authorList>
    </citation>
    <scope>NUCLEOTIDE SEQUENCE</scope>
</reference>
<dbReference type="SMART" id="SM00225">
    <property type="entry name" value="BTB"/>
    <property type="match status" value="1"/>
</dbReference>
<dbReference type="SUPFAM" id="SSF49599">
    <property type="entry name" value="TRAF domain-like"/>
    <property type="match status" value="2"/>
</dbReference>
<dbReference type="GO" id="GO:0030163">
    <property type="term" value="P:protein catabolic process"/>
    <property type="evidence" value="ECO:0007669"/>
    <property type="project" value="UniProtKB-ARBA"/>
</dbReference>
<protein>
    <submittedName>
        <fullName evidence="3">Speckle-type POZ protein A</fullName>
    </submittedName>
</protein>
<dbReference type="PROSITE" id="PS50144">
    <property type="entry name" value="MATH"/>
    <property type="match status" value="1"/>
</dbReference>
<dbReference type="EMBL" id="BMAW01064240">
    <property type="protein sequence ID" value="GFT44210.1"/>
    <property type="molecule type" value="Genomic_DNA"/>
</dbReference>
<organism evidence="3 4">
    <name type="scientific">Nephila pilipes</name>
    <name type="common">Giant wood spider</name>
    <name type="synonym">Nephila maculata</name>
    <dbReference type="NCBI Taxonomy" id="299642"/>
    <lineage>
        <taxon>Eukaryota</taxon>
        <taxon>Metazoa</taxon>
        <taxon>Ecdysozoa</taxon>
        <taxon>Arthropoda</taxon>
        <taxon>Chelicerata</taxon>
        <taxon>Arachnida</taxon>
        <taxon>Araneae</taxon>
        <taxon>Araneomorphae</taxon>
        <taxon>Entelegynae</taxon>
        <taxon>Araneoidea</taxon>
        <taxon>Nephilidae</taxon>
        <taxon>Nephila</taxon>
    </lineage>
</organism>
<dbReference type="Gene3D" id="1.25.40.420">
    <property type="match status" value="1"/>
</dbReference>
<dbReference type="SUPFAM" id="SSF54695">
    <property type="entry name" value="POZ domain"/>
    <property type="match status" value="1"/>
</dbReference>
<dbReference type="Gene3D" id="3.30.710.10">
    <property type="entry name" value="Potassium Channel Kv1.1, Chain A"/>
    <property type="match status" value="1"/>
</dbReference>
<dbReference type="Gene3D" id="2.60.210.10">
    <property type="entry name" value="Apoptosis, Tumor Necrosis Factor Receptor Associated Protein 2, Chain A"/>
    <property type="match status" value="2"/>
</dbReference>